<protein>
    <submittedName>
        <fullName evidence="9">LTA synthase family protein</fullName>
    </submittedName>
</protein>
<evidence type="ECO:0000259" key="8">
    <source>
        <dbReference type="Pfam" id="PF00884"/>
    </source>
</evidence>
<comment type="pathway">
    <text evidence="2">Cell wall biogenesis; lipoteichoic acid biosynthesis.</text>
</comment>
<dbReference type="GO" id="GO:0005886">
    <property type="term" value="C:plasma membrane"/>
    <property type="evidence" value="ECO:0007669"/>
    <property type="project" value="UniProtKB-SubCell"/>
</dbReference>
<feature type="transmembrane region" description="Helical" evidence="7">
    <location>
        <begin position="134"/>
        <end position="156"/>
    </location>
</feature>
<dbReference type="EMBL" id="SIRE01000005">
    <property type="protein sequence ID" value="TBL80392.1"/>
    <property type="molecule type" value="Genomic_DNA"/>
</dbReference>
<reference evidence="9 10" key="1">
    <citation type="submission" date="2019-02" db="EMBL/GenBank/DDBJ databases">
        <title>Paenibacillus sp. nov., isolated from surface-sterilized tissue of Thalictrum simplex L.</title>
        <authorList>
            <person name="Tuo L."/>
        </authorList>
    </citation>
    <scope>NUCLEOTIDE SEQUENCE [LARGE SCALE GENOMIC DNA]</scope>
    <source>
        <strain evidence="9 10">N2SHLJ1</strain>
    </source>
</reference>
<feature type="transmembrane region" description="Helical" evidence="7">
    <location>
        <begin position="52"/>
        <end position="76"/>
    </location>
</feature>
<evidence type="ECO:0000256" key="7">
    <source>
        <dbReference type="SAM" id="Phobius"/>
    </source>
</evidence>
<evidence type="ECO:0000256" key="2">
    <source>
        <dbReference type="ARBA" id="ARBA00004936"/>
    </source>
</evidence>
<comment type="subcellular location">
    <subcellularLocation>
        <location evidence="1">Cell membrane</location>
        <topology evidence="1">Multi-pass membrane protein</topology>
    </subcellularLocation>
</comment>
<keyword evidence="4 7" id="KW-0812">Transmembrane</keyword>
<evidence type="ECO:0000313" key="10">
    <source>
        <dbReference type="Proteomes" id="UP000293142"/>
    </source>
</evidence>
<feature type="transmembrane region" description="Helical" evidence="7">
    <location>
        <begin position="163"/>
        <end position="181"/>
    </location>
</feature>
<evidence type="ECO:0000256" key="1">
    <source>
        <dbReference type="ARBA" id="ARBA00004651"/>
    </source>
</evidence>
<dbReference type="AlphaFoldDB" id="A0A4Q9DX37"/>
<keyword evidence="6 7" id="KW-0472">Membrane</keyword>
<organism evidence="9 10">
    <name type="scientific">Paenibacillus thalictri</name>
    <dbReference type="NCBI Taxonomy" id="2527873"/>
    <lineage>
        <taxon>Bacteria</taxon>
        <taxon>Bacillati</taxon>
        <taxon>Bacillota</taxon>
        <taxon>Bacilli</taxon>
        <taxon>Bacillales</taxon>
        <taxon>Paenibacillaceae</taxon>
        <taxon>Paenibacillus</taxon>
    </lineage>
</organism>
<sequence>MNPIKRIRKRTASLERNPLIKYAFILLVLIAAPFLLMFGMEFVQRGSITGTLGWISGNLPIASLNALLVLFLLLLLYSLLGSLFISVSLSTIVVGLMSLINYFKSSLVGQPFFPWDIMQHKESMDIASLVTGSAQLRIIVMVGVAVVAVLAVTLLLPRLSMPLMYRAGFAVLSLVALYSFSMKTAEIGKILDRAGVSEIVWNQEQNYGDNGLALAFTMNVKNSIVAKPEGYNEAAIAQVAQNLATPQAKLASLPASSDGQSPNVIFIMNEAFWDPTLLPGVTFSEDPVPTIHQLQKESTSGYLLSPQFGGGTSNVEFEVLTGDSMSFLPNGSVPYQQYISKPVPTLASYFEDKGYKSMAIHSYEGWFWNREQVYKQMGFEGFMSKDHFDNPEYKGDFISDQEVAKSIIKQVDDSERPSFIYAVTMQNHGPYDDMRYGTNPIKAEGNLSEQAKNILETYTQGAHDADQSLKTLIDHYSNSDQPTIIVFYGDHLPMLGNDYQVYKEGGFISSSNTSEWSLEETKKMHSVPLVVWSNFDMPQEQVPTISDSFLGAYILDRLNMEKPAQFALSSEVFKSVPGLLGGLVVDKDQNLHTSVPAEAESLVNDYRQVQYDQLFGKQYLAGYIDHDYLTKAALPNYNAEFAQKDPESTLNADEKE</sequence>
<keyword evidence="5 7" id="KW-1133">Transmembrane helix</keyword>
<dbReference type="InterPro" id="IPR017850">
    <property type="entry name" value="Alkaline_phosphatase_core_sf"/>
</dbReference>
<feature type="transmembrane region" description="Helical" evidence="7">
    <location>
        <begin position="83"/>
        <end position="103"/>
    </location>
</feature>
<accession>A0A4Q9DX37</accession>
<feature type="transmembrane region" description="Helical" evidence="7">
    <location>
        <begin position="20"/>
        <end position="40"/>
    </location>
</feature>
<keyword evidence="10" id="KW-1185">Reference proteome</keyword>
<dbReference type="Pfam" id="PF00884">
    <property type="entry name" value="Sulfatase"/>
    <property type="match status" value="1"/>
</dbReference>
<proteinExistence type="predicted"/>
<dbReference type="InterPro" id="IPR050448">
    <property type="entry name" value="OpgB/LTA_synthase_biosynth"/>
</dbReference>
<comment type="caution">
    <text evidence="9">The sequence shown here is derived from an EMBL/GenBank/DDBJ whole genome shotgun (WGS) entry which is preliminary data.</text>
</comment>
<feature type="domain" description="Sulfatase N-terminal" evidence="8">
    <location>
        <begin position="262"/>
        <end position="558"/>
    </location>
</feature>
<evidence type="ECO:0000256" key="4">
    <source>
        <dbReference type="ARBA" id="ARBA00022692"/>
    </source>
</evidence>
<dbReference type="RefSeq" id="WP_131012805.1">
    <property type="nucleotide sequence ID" value="NZ_SIRE01000005.1"/>
</dbReference>
<dbReference type="CDD" id="cd16015">
    <property type="entry name" value="LTA_synthase"/>
    <property type="match status" value="1"/>
</dbReference>
<name>A0A4Q9DX37_9BACL</name>
<dbReference type="Gene3D" id="3.40.720.10">
    <property type="entry name" value="Alkaline Phosphatase, subunit A"/>
    <property type="match status" value="1"/>
</dbReference>
<dbReference type="PANTHER" id="PTHR47371:SF3">
    <property type="entry name" value="PHOSPHOGLYCEROL TRANSFERASE I"/>
    <property type="match status" value="1"/>
</dbReference>
<dbReference type="InterPro" id="IPR000917">
    <property type="entry name" value="Sulfatase_N"/>
</dbReference>
<dbReference type="Proteomes" id="UP000293142">
    <property type="component" value="Unassembled WGS sequence"/>
</dbReference>
<gene>
    <name evidence="9" type="ORF">EYB31_08230</name>
</gene>
<evidence type="ECO:0000313" key="9">
    <source>
        <dbReference type="EMBL" id="TBL80392.1"/>
    </source>
</evidence>
<dbReference type="SUPFAM" id="SSF53649">
    <property type="entry name" value="Alkaline phosphatase-like"/>
    <property type="match status" value="1"/>
</dbReference>
<keyword evidence="3" id="KW-1003">Cell membrane</keyword>
<evidence type="ECO:0000256" key="5">
    <source>
        <dbReference type="ARBA" id="ARBA00022989"/>
    </source>
</evidence>
<dbReference type="OrthoDB" id="243547at2"/>
<dbReference type="PANTHER" id="PTHR47371">
    <property type="entry name" value="LIPOTEICHOIC ACID SYNTHASE"/>
    <property type="match status" value="1"/>
</dbReference>
<evidence type="ECO:0000256" key="3">
    <source>
        <dbReference type="ARBA" id="ARBA00022475"/>
    </source>
</evidence>
<evidence type="ECO:0000256" key="6">
    <source>
        <dbReference type="ARBA" id="ARBA00023136"/>
    </source>
</evidence>